<dbReference type="AlphaFoldDB" id="A0A1S3RVQ0"/>
<keyword evidence="1" id="KW-1185">Reference proteome</keyword>
<gene>
    <name evidence="2" type="primary">LOC106605361</name>
</gene>
<evidence type="ECO:0000313" key="2">
    <source>
        <dbReference type="RefSeq" id="XP_014056360.1"/>
    </source>
</evidence>
<protein>
    <submittedName>
        <fullName evidence="2">Uncharacterized protein isoform X1</fullName>
    </submittedName>
</protein>
<evidence type="ECO:0000313" key="1">
    <source>
        <dbReference type="Proteomes" id="UP001652741"/>
    </source>
</evidence>
<proteinExistence type="predicted"/>
<dbReference type="Proteomes" id="UP001652741">
    <property type="component" value="Chromosome ssa05"/>
</dbReference>
<dbReference type="RefSeq" id="XP_014056360.1">
    <property type="nucleotide sequence ID" value="XM_014200885.2"/>
</dbReference>
<organism evidence="1 2">
    <name type="scientific">Salmo salar</name>
    <name type="common">Atlantic salmon</name>
    <dbReference type="NCBI Taxonomy" id="8030"/>
    <lineage>
        <taxon>Eukaryota</taxon>
        <taxon>Metazoa</taxon>
        <taxon>Chordata</taxon>
        <taxon>Craniata</taxon>
        <taxon>Vertebrata</taxon>
        <taxon>Euteleostomi</taxon>
        <taxon>Actinopterygii</taxon>
        <taxon>Neopterygii</taxon>
        <taxon>Teleostei</taxon>
        <taxon>Protacanthopterygii</taxon>
        <taxon>Salmoniformes</taxon>
        <taxon>Salmonidae</taxon>
        <taxon>Salmoninae</taxon>
        <taxon>Salmo</taxon>
    </lineage>
</organism>
<dbReference type="KEGG" id="sasa:106605361"/>
<dbReference type="GeneID" id="106605361"/>
<reference evidence="2" key="1">
    <citation type="submission" date="2025-08" db="UniProtKB">
        <authorList>
            <consortium name="RefSeq"/>
        </authorList>
    </citation>
    <scope>IDENTIFICATION</scope>
</reference>
<sequence>MYGQNPNWLWSNGVPLRHQGHLVRLGSATLRQWEDEEEGKEEEHAIWTREHPAICCYTTNGHGLTQECVQNHWGWAGTESPFGPVYTDLVSIQSQSDTGLDAPEMWMDVPPHQPSLGGADGEESSQHCLDSQWGSHRTEGHGCVCVHGPSEPGRCCHSWAGSPLFNFRSKMRKTIMVGVEVEIVEEVAYEDTETLEVISEGVYPNYLMENILLHDDQLFPT</sequence>
<name>A0A1S3RVQ0_SALSA</name>
<accession>A0A1S3RVQ0</accession>
<dbReference type="OrthoDB" id="8622795at2759"/>